<evidence type="ECO:0000313" key="2">
    <source>
        <dbReference type="EMBL" id="KAE9527050.1"/>
    </source>
</evidence>
<organism evidence="2 3">
    <name type="scientific">Aphis glycines</name>
    <name type="common">Soybean aphid</name>
    <dbReference type="NCBI Taxonomy" id="307491"/>
    <lineage>
        <taxon>Eukaryota</taxon>
        <taxon>Metazoa</taxon>
        <taxon>Ecdysozoa</taxon>
        <taxon>Arthropoda</taxon>
        <taxon>Hexapoda</taxon>
        <taxon>Insecta</taxon>
        <taxon>Pterygota</taxon>
        <taxon>Neoptera</taxon>
        <taxon>Paraneoptera</taxon>
        <taxon>Hemiptera</taxon>
        <taxon>Sternorrhyncha</taxon>
        <taxon>Aphidomorpha</taxon>
        <taxon>Aphidoidea</taxon>
        <taxon>Aphididae</taxon>
        <taxon>Aphidini</taxon>
        <taxon>Aphis</taxon>
        <taxon>Aphis</taxon>
    </lineage>
</organism>
<accession>A0A6G0T7E3</accession>
<sequence>MHDIDRVSSHLEDDQCYFTRKNLNFGKSKKNNLIVDVEWSSRLTTNIEIKKKYITNYQYFFMSIYPNFSYNHGLHKDKNRIGKQLSYTSILQQIKYNAICGNNRITSNLHKSSMGIRYSNEIKKNLISPNQIHKNKVLCLVSAVIVGDKEIRSTSKVLMKFLRGPDQTNNKSNKFVQVVIVIMINLPRMFDIMKTTSRSNINWPQDNIYTYNVNGLRVTDTFKAESLVMILSRAKKTVYAGRLNAICIQEKTGSTGRRKKKIISQSGQILAVSVSSNPRFLTRTIMLWTDNGVHKMCNLGRLDIKKLLNLKKYFIFIYLTLKMEINENEIITGFTQNSSIVLPHNIYYYNLFNTTDPKRILHNLLYIILYATETTQRATDERRRQNYVDSHFAVYPALVRDDQQVFCSVEAYRYHAMCATSPVRCSSTTQFFFLLIRSRNERPRHGSDVKRQGNGAKGSGQRNRVLSEKGGKNVFFIRVCDRLSLHARACVCFQTCTGETRRSHTVRAQTSNNTTGYDVSDVTMTSCPCKRLTLTTLREPVTLNGRIKTTSGPPPLHPAYRPRLNGKK</sequence>
<proteinExistence type="predicted"/>
<comment type="caution">
    <text evidence="2">The sequence shown here is derived from an EMBL/GenBank/DDBJ whole genome shotgun (WGS) entry which is preliminary data.</text>
</comment>
<evidence type="ECO:0000313" key="3">
    <source>
        <dbReference type="Proteomes" id="UP000475862"/>
    </source>
</evidence>
<dbReference type="Proteomes" id="UP000475862">
    <property type="component" value="Unassembled WGS sequence"/>
</dbReference>
<dbReference type="EMBL" id="VYZN01000054">
    <property type="protein sequence ID" value="KAE9527050.1"/>
    <property type="molecule type" value="Genomic_DNA"/>
</dbReference>
<protein>
    <submittedName>
        <fullName evidence="2">Uncharacterized protein</fullName>
    </submittedName>
</protein>
<gene>
    <name evidence="2" type="ORF">AGLY_013698</name>
</gene>
<feature type="region of interest" description="Disordered" evidence="1">
    <location>
        <begin position="545"/>
        <end position="568"/>
    </location>
</feature>
<keyword evidence="3" id="KW-1185">Reference proteome</keyword>
<name>A0A6G0T7E3_APHGL</name>
<feature type="region of interest" description="Disordered" evidence="1">
    <location>
        <begin position="443"/>
        <end position="464"/>
    </location>
</feature>
<reference evidence="2 3" key="1">
    <citation type="submission" date="2019-08" db="EMBL/GenBank/DDBJ databases">
        <title>The genome of the soybean aphid Biotype 1, its phylome, world population structure and adaptation to the North American continent.</title>
        <authorList>
            <person name="Giordano R."/>
            <person name="Donthu R.K."/>
            <person name="Hernandez A.G."/>
            <person name="Wright C.L."/>
            <person name="Zimin A.V."/>
        </authorList>
    </citation>
    <scope>NUCLEOTIDE SEQUENCE [LARGE SCALE GENOMIC DNA]</scope>
    <source>
        <tissue evidence="2">Whole aphids</tissue>
    </source>
</reference>
<dbReference type="AlphaFoldDB" id="A0A6G0T7E3"/>
<evidence type="ECO:0000256" key="1">
    <source>
        <dbReference type="SAM" id="MobiDB-lite"/>
    </source>
</evidence>